<accession>A0A6G1VJF5</accession>
<dbReference type="OrthoDB" id="1523452at2"/>
<comment type="caution">
    <text evidence="1">The sequence shown here is derived from an EMBL/GenBank/DDBJ whole genome shotgun (WGS) entry which is preliminary data.</text>
</comment>
<protein>
    <submittedName>
        <fullName evidence="1">WbqC family protein</fullName>
    </submittedName>
</protein>
<reference evidence="1 2" key="1">
    <citation type="submission" date="2019-09" db="EMBL/GenBank/DDBJ databases">
        <title>Distinct polysaccharide growth profiles of human intestinal Prevotella copri isolates.</title>
        <authorList>
            <person name="Fehlner-Peach H."/>
            <person name="Magnabosco C."/>
            <person name="Raghavan V."/>
            <person name="Scher J.U."/>
            <person name="Tett A."/>
            <person name="Cox L.M."/>
            <person name="Gottsegen C."/>
            <person name="Watters A."/>
            <person name="Wiltshire- Gordon J.D."/>
            <person name="Segata N."/>
            <person name="Bonneau R."/>
            <person name="Littman D.R."/>
        </authorList>
    </citation>
    <scope>NUCLEOTIDE SEQUENCE [LARGE SCALE GENOMIC DNA]</scope>
    <source>
        <strain evidence="2">iAA917</strain>
    </source>
</reference>
<evidence type="ECO:0000313" key="2">
    <source>
        <dbReference type="Proteomes" id="UP000477980"/>
    </source>
</evidence>
<evidence type="ECO:0000313" key="1">
    <source>
        <dbReference type="EMBL" id="MQP13675.1"/>
    </source>
</evidence>
<proteinExistence type="predicted"/>
<gene>
    <name evidence="1" type="ORF">F7D25_04440</name>
</gene>
<dbReference type="InterPro" id="IPR014985">
    <property type="entry name" value="WbqC"/>
</dbReference>
<dbReference type="AlphaFoldDB" id="A0A6G1VJF5"/>
<dbReference type="EMBL" id="VZAH01000044">
    <property type="protein sequence ID" value="MQP13675.1"/>
    <property type="molecule type" value="Genomic_DNA"/>
</dbReference>
<dbReference type="Proteomes" id="UP000477980">
    <property type="component" value="Unassembled WGS sequence"/>
</dbReference>
<organism evidence="1 2">
    <name type="scientific">Segatella copri</name>
    <dbReference type="NCBI Taxonomy" id="165179"/>
    <lineage>
        <taxon>Bacteria</taxon>
        <taxon>Pseudomonadati</taxon>
        <taxon>Bacteroidota</taxon>
        <taxon>Bacteroidia</taxon>
        <taxon>Bacteroidales</taxon>
        <taxon>Prevotellaceae</taxon>
        <taxon>Segatella</taxon>
    </lineage>
</organism>
<name>A0A6G1VJF5_9BACT</name>
<sequence length="290" mass="33992">MLQALRLQGLPLLSPEDAYRAAAGAQASDDRQGLQAVLNVKSNHKVQSSNLKVQSKLKALLSSTYFGPIQWYQKLNRYDECLIERHESFIKQTYRNRMIISTANGPLSLTIPTNHNTSLAMKDIRISDHANWRHVHWNALLSAYGESPFFEYYQDDIRPFFEKKYEFLFDFNMETTEKMIELLDIRPKISITEEYVLSEERRVKSEESEERRTKSEKFDSLANHKVQSSNLKVQSIVDFRDAIRPKKPLPDAEFAHQRYYQVYEQKYGFQPNMSILDLLFNEGNEAIFYL</sequence>
<dbReference type="Pfam" id="PF08889">
    <property type="entry name" value="WbqC"/>
    <property type="match status" value="1"/>
</dbReference>